<keyword evidence="4" id="KW-0328">Glycosyltransferase</keyword>
<reference evidence="4 5" key="1">
    <citation type="submission" date="2022-09" db="EMBL/GenBank/DDBJ databases">
        <authorList>
            <person name="Han X.L."/>
            <person name="Wang Q."/>
            <person name="Lu T."/>
        </authorList>
    </citation>
    <scope>NUCLEOTIDE SEQUENCE [LARGE SCALE GENOMIC DNA]</scope>
    <source>
        <strain evidence="4 5">WQ 127069</strain>
    </source>
</reference>
<dbReference type="RefSeq" id="WP_262685410.1">
    <property type="nucleotide sequence ID" value="NZ_JAOQIO010000077.1"/>
</dbReference>
<dbReference type="PANTHER" id="PTHR43685:SF3">
    <property type="entry name" value="SLR2126 PROTEIN"/>
    <property type="match status" value="1"/>
</dbReference>
<dbReference type="Pfam" id="PF13632">
    <property type="entry name" value="Glyco_trans_2_3"/>
    <property type="match status" value="1"/>
</dbReference>
<keyword evidence="4" id="KW-0808">Transferase</keyword>
<evidence type="ECO:0000313" key="4">
    <source>
        <dbReference type="EMBL" id="MCU6794232.1"/>
    </source>
</evidence>
<feature type="transmembrane region" description="Helical" evidence="1">
    <location>
        <begin position="313"/>
        <end position="340"/>
    </location>
</feature>
<dbReference type="InterPro" id="IPR029044">
    <property type="entry name" value="Nucleotide-diphossugar_trans"/>
</dbReference>
<dbReference type="PANTHER" id="PTHR43685">
    <property type="entry name" value="GLYCOSYLTRANSFERASE"/>
    <property type="match status" value="1"/>
</dbReference>
<dbReference type="Gene3D" id="3.90.550.10">
    <property type="entry name" value="Spore Coat Polysaccharide Biosynthesis Protein SpsA, Chain A"/>
    <property type="match status" value="1"/>
</dbReference>
<keyword evidence="1" id="KW-0812">Transmembrane</keyword>
<keyword evidence="5" id="KW-1185">Reference proteome</keyword>
<dbReference type="SUPFAM" id="SSF53448">
    <property type="entry name" value="Nucleotide-diphospho-sugar transferases"/>
    <property type="match status" value="1"/>
</dbReference>
<dbReference type="EMBL" id="JAOQIO010000077">
    <property type="protein sequence ID" value="MCU6794232.1"/>
    <property type="molecule type" value="Genomic_DNA"/>
</dbReference>
<accession>A0ABT2UK17</accession>
<feature type="domain" description="Glycosyltransferase 2-like" evidence="3">
    <location>
        <begin position="179"/>
        <end position="294"/>
    </location>
</feature>
<dbReference type="Pfam" id="PF00535">
    <property type="entry name" value="Glycos_transf_2"/>
    <property type="match status" value="1"/>
</dbReference>
<feature type="domain" description="Glycosyltransferase 2-like" evidence="2">
    <location>
        <begin position="12"/>
        <end position="138"/>
    </location>
</feature>
<keyword evidence="1" id="KW-0472">Membrane</keyword>
<sequence length="349" mass="39465">MKTEISDSLEVSVIIPTYNEEPYIAGVVQSLIDQQFYGHIEIIIIDGDSSDQTVVIVNKMRELLPLNRSIVILSNPKRHIPISLNMGCQQAKSKLLIRLDGHTFAPVNYVMEVIKMLGADGSKRIICGGRIQIEPGTRALAAQAITLGVSHPVGIGNAMYRTMDGFDENCLEVDTVPFASFSKQLWMELGGFDEFLLYDEDSDFNFRARQKGCKVILNPRIVFTYFSRPTFSLLGQQYYRYGFWVSKFLVKHKRLPTIRKLAPITFLAALLVLGFIHIGLWQVLLLVYTVVIAVVSFREAVIKRKDWRLWLPLFLVFPTLHLSYGIGNLIGIATSISLPFQGKPFISYK</sequence>
<dbReference type="EC" id="2.4.-.-" evidence="4"/>
<dbReference type="InterPro" id="IPR050834">
    <property type="entry name" value="Glycosyltransf_2"/>
</dbReference>
<organism evidence="4 5">
    <name type="scientific">Paenibacillus baimaensis</name>
    <dbReference type="NCBI Taxonomy" id="2982185"/>
    <lineage>
        <taxon>Bacteria</taxon>
        <taxon>Bacillati</taxon>
        <taxon>Bacillota</taxon>
        <taxon>Bacilli</taxon>
        <taxon>Bacillales</taxon>
        <taxon>Paenibacillaceae</taxon>
        <taxon>Paenibacillus</taxon>
    </lineage>
</organism>
<evidence type="ECO:0000259" key="3">
    <source>
        <dbReference type="Pfam" id="PF13632"/>
    </source>
</evidence>
<dbReference type="InterPro" id="IPR001173">
    <property type="entry name" value="Glyco_trans_2-like"/>
</dbReference>
<dbReference type="GO" id="GO:0016757">
    <property type="term" value="F:glycosyltransferase activity"/>
    <property type="evidence" value="ECO:0007669"/>
    <property type="project" value="UniProtKB-KW"/>
</dbReference>
<comment type="caution">
    <text evidence="4">The sequence shown here is derived from an EMBL/GenBank/DDBJ whole genome shotgun (WGS) entry which is preliminary data.</text>
</comment>
<gene>
    <name evidence="4" type="ORF">OB236_19175</name>
</gene>
<protein>
    <submittedName>
        <fullName evidence="4">Glycosyltransferase</fullName>
        <ecNumber evidence="4">2.4.-.-</ecNumber>
    </submittedName>
</protein>
<feature type="transmembrane region" description="Helical" evidence="1">
    <location>
        <begin position="284"/>
        <end position="301"/>
    </location>
</feature>
<evidence type="ECO:0000313" key="5">
    <source>
        <dbReference type="Proteomes" id="UP001652445"/>
    </source>
</evidence>
<keyword evidence="1" id="KW-1133">Transmembrane helix</keyword>
<dbReference type="Proteomes" id="UP001652445">
    <property type="component" value="Unassembled WGS sequence"/>
</dbReference>
<evidence type="ECO:0000256" key="1">
    <source>
        <dbReference type="SAM" id="Phobius"/>
    </source>
</evidence>
<name>A0ABT2UK17_9BACL</name>
<evidence type="ECO:0000259" key="2">
    <source>
        <dbReference type="Pfam" id="PF00535"/>
    </source>
</evidence>
<proteinExistence type="predicted"/>